<feature type="compositionally biased region" description="Basic and acidic residues" evidence="1">
    <location>
        <begin position="23"/>
        <end position="41"/>
    </location>
</feature>
<feature type="region of interest" description="Disordered" evidence="1">
    <location>
        <begin position="1"/>
        <end position="142"/>
    </location>
</feature>
<proteinExistence type="predicted"/>
<name>A0A0K9PC12_ZOSMR</name>
<evidence type="ECO:0000256" key="1">
    <source>
        <dbReference type="SAM" id="MobiDB-lite"/>
    </source>
</evidence>
<feature type="compositionally biased region" description="Basic and acidic residues" evidence="1">
    <location>
        <begin position="49"/>
        <end position="58"/>
    </location>
</feature>
<reference evidence="3" key="1">
    <citation type="journal article" date="2016" name="Nature">
        <title>The genome of the seagrass Zostera marina reveals angiosperm adaptation to the sea.</title>
        <authorList>
            <person name="Olsen J.L."/>
            <person name="Rouze P."/>
            <person name="Verhelst B."/>
            <person name="Lin Y.-C."/>
            <person name="Bayer T."/>
            <person name="Collen J."/>
            <person name="Dattolo E."/>
            <person name="De Paoli E."/>
            <person name="Dittami S."/>
            <person name="Maumus F."/>
            <person name="Michel G."/>
            <person name="Kersting A."/>
            <person name="Lauritano C."/>
            <person name="Lohaus R."/>
            <person name="Toepel M."/>
            <person name="Tonon T."/>
            <person name="Vanneste K."/>
            <person name="Amirebrahimi M."/>
            <person name="Brakel J."/>
            <person name="Bostroem C."/>
            <person name="Chovatia M."/>
            <person name="Grimwood J."/>
            <person name="Jenkins J.W."/>
            <person name="Jueterbock A."/>
            <person name="Mraz A."/>
            <person name="Stam W.T."/>
            <person name="Tice H."/>
            <person name="Bornberg-Bauer E."/>
            <person name="Green P.J."/>
            <person name="Pearson G.A."/>
            <person name="Procaccini G."/>
            <person name="Duarte C.M."/>
            <person name="Schmutz J."/>
            <person name="Reusch T.B.H."/>
            <person name="Van de Peer Y."/>
        </authorList>
    </citation>
    <scope>NUCLEOTIDE SEQUENCE [LARGE SCALE GENOMIC DNA]</scope>
    <source>
        <strain evidence="3">cv. Finnish</strain>
    </source>
</reference>
<accession>A0A0K9PC12</accession>
<feature type="region of interest" description="Disordered" evidence="1">
    <location>
        <begin position="157"/>
        <end position="178"/>
    </location>
</feature>
<feature type="compositionally biased region" description="Basic and acidic residues" evidence="1">
    <location>
        <begin position="118"/>
        <end position="131"/>
    </location>
</feature>
<gene>
    <name evidence="2" type="ORF">ZOSMA_30G00210</name>
</gene>
<comment type="caution">
    <text evidence="2">The sequence shown here is derived from an EMBL/GenBank/DDBJ whole genome shotgun (WGS) entry which is preliminary data.</text>
</comment>
<dbReference type="Proteomes" id="UP000036987">
    <property type="component" value="Unassembled WGS sequence"/>
</dbReference>
<sequence length="178" mass="18679">MGGCATKQFPPDSPITRNAHRAIKPEAFEHDASSAKPEAEKAPTSQVETKGKNEEHPLIVETKVVTGETSKGEESVTPSMADPKEEKNGVIEDTEKNVPDNIGIDGKDKSKGVSKTEAAPETKDTASKEEVATAPKTEAAPKEVVVAAPKEEVVAATKEEAVSADKSETKTSSAEPSA</sequence>
<dbReference type="AlphaFoldDB" id="A0A0K9PC12"/>
<protein>
    <submittedName>
        <fullName evidence="2">Uncharacterized protein</fullName>
    </submittedName>
</protein>
<keyword evidence="3" id="KW-1185">Reference proteome</keyword>
<feature type="compositionally biased region" description="Basic and acidic residues" evidence="1">
    <location>
        <begin position="82"/>
        <end position="98"/>
    </location>
</feature>
<organism evidence="2 3">
    <name type="scientific">Zostera marina</name>
    <name type="common">Eelgrass</name>
    <dbReference type="NCBI Taxonomy" id="29655"/>
    <lineage>
        <taxon>Eukaryota</taxon>
        <taxon>Viridiplantae</taxon>
        <taxon>Streptophyta</taxon>
        <taxon>Embryophyta</taxon>
        <taxon>Tracheophyta</taxon>
        <taxon>Spermatophyta</taxon>
        <taxon>Magnoliopsida</taxon>
        <taxon>Liliopsida</taxon>
        <taxon>Zosteraceae</taxon>
        <taxon>Zostera</taxon>
    </lineage>
</organism>
<dbReference type="EMBL" id="LFYR01001011">
    <property type="protein sequence ID" value="KMZ65740.1"/>
    <property type="molecule type" value="Genomic_DNA"/>
</dbReference>
<evidence type="ECO:0000313" key="2">
    <source>
        <dbReference type="EMBL" id="KMZ65740.1"/>
    </source>
</evidence>
<feature type="compositionally biased region" description="Basic and acidic residues" evidence="1">
    <location>
        <begin position="157"/>
        <end position="169"/>
    </location>
</feature>
<evidence type="ECO:0000313" key="3">
    <source>
        <dbReference type="Proteomes" id="UP000036987"/>
    </source>
</evidence>